<dbReference type="InterPro" id="IPR023828">
    <property type="entry name" value="Peptidase_S8_Ser-AS"/>
</dbReference>
<feature type="active site" description="Charge relay system" evidence="6 7">
    <location>
        <position position="423"/>
    </location>
</feature>
<evidence type="ECO:0000256" key="4">
    <source>
        <dbReference type="ARBA" id="ARBA00022801"/>
    </source>
</evidence>
<feature type="domain" description="Inhibitor I9" evidence="11">
    <location>
        <begin position="216"/>
        <end position="292"/>
    </location>
</feature>
<dbReference type="Gene3D" id="2.60.40.2310">
    <property type="match status" value="1"/>
</dbReference>
<feature type="region of interest" description="Disordered" evidence="8">
    <location>
        <begin position="409"/>
        <end position="434"/>
    </location>
</feature>
<keyword evidence="5 7" id="KW-0720">Serine protease</keyword>
<evidence type="ECO:0000259" key="11">
    <source>
        <dbReference type="Pfam" id="PF05922"/>
    </source>
</evidence>
<feature type="compositionally biased region" description="Basic and acidic residues" evidence="8">
    <location>
        <begin position="415"/>
        <end position="424"/>
    </location>
</feature>
<feature type="domain" description="PA" evidence="10">
    <location>
        <begin position="591"/>
        <end position="682"/>
    </location>
</feature>
<evidence type="ECO:0000313" key="13">
    <source>
        <dbReference type="EMBL" id="KAK9086040.1"/>
    </source>
</evidence>
<name>A0AAP0HKG5_9MAGN</name>
<dbReference type="InterPro" id="IPR000209">
    <property type="entry name" value="Peptidase_S8/S53_dom"/>
</dbReference>
<sequence>MLRTTCWTARMQNVLFYGRHVDEVTERKAQIQGSEDAYNLGVGATTYPEEDQCTPRKDASGALAVSDAGSRMGQRHVDECWEQRTNRNSTRGTLDSTYLTVNVYFKTNPPVSIGGWVVSPIPEVGLTFSPFAVPSSLEASLEEFAVLLADSDSLKLLSLANKWTTRGRSDRTQGVAFLLTCREFIGRFGCVMRAREWDSDTWMSAGKRRPIGIRHVYIVYLGEHSGEQTHQEIEDTHLSYLFSIRAKEEEARASLLYSYKNSINGFAAALEPEEASVLSGMDEVVSMFPSHPKRWSLQTTRSWEFLGVEEGEGDGKEHRTSHEEESNNTEKESLLNKAKYGKDIIVGVLDSGIWPESRSFHDEGMGPVPKSWKGICQAGDSFNSSHCNRKLIGARYYLKGYEHAYGPLNSSNDYRSPRDRDGHGTHTSSTATGRTVYNASPLGGFAKGPASGGAPLARIAMYKVCWPFKGKTLAEGDICMEEDMLAAIDDAIADGVDVISISIGTKDTLKYSDDGIAMGALHAVKRNIVVSCAAGNSGPAASTLSNTAPWIITVAASSIDRDFSSPVVLGNGITIKGGSVTPYKLKNQFYPLVYAGDVVEPHVPKNSSAGQCLPGSLSPKKTKGKIVLCFRGEGLRVGKGLEVRRAGGVGFILGNSLANGNDLPIDTHLLPGTIVAAKDATTIYNYIKSHKKAMAKLIPTKTVLNTKPAPCVASFSSRGPNALEPNIIKPDITAPGLNILAAWSEASSPTKLDFDHRRVKYNFDSGTSMATPHVAAAAALVKAIHPTWSSAAIRSALVTTASTINNLGEPITTDTGEEANPFNYGSGHLQPTRAYDPGLVYDASYIDYLLFLCSAGYKNMDRNFKCPKAPPSVSNLNQPCLAISSLKGTMTLKRTVTNVGQRKSVYSASVESPNGFSVRLDPTVLVFNDIGQKKSFNITVTAIKGHSRRRNSNATSEYSFGSYSLTDEFM</sequence>
<dbReference type="FunFam" id="3.40.50.200:FF:000006">
    <property type="entry name" value="Subtilisin-like protease SBT1.5"/>
    <property type="match status" value="1"/>
</dbReference>
<dbReference type="AlphaFoldDB" id="A0AAP0HKG5"/>
<keyword evidence="2 7" id="KW-0645">Protease</keyword>
<dbReference type="CDD" id="cd02120">
    <property type="entry name" value="PA_subtilisin_like"/>
    <property type="match status" value="1"/>
</dbReference>
<dbReference type="InterPro" id="IPR036852">
    <property type="entry name" value="Peptidase_S8/S53_dom_sf"/>
</dbReference>
<dbReference type="Pfam" id="PF17766">
    <property type="entry name" value="fn3_6"/>
    <property type="match status" value="1"/>
</dbReference>
<feature type="region of interest" description="Disordered" evidence="8">
    <location>
        <begin position="310"/>
        <end position="332"/>
    </location>
</feature>
<comment type="similarity">
    <text evidence="1 7">Belongs to the peptidase S8 family.</text>
</comment>
<feature type="domain" description="Peptidase S8/S53" evidence="9">
    <location>
        <begin position="341"/>
        <end position="827"/>
    </location>
</feature>
<feature type="compositionally biased region" description="Low complexity" evidence="8">
    <location>
        <begin position="425"/>
        <end position="434"/>
    </location>
</feature>
<dbReference type="PRINTS" id="PR00723">
    <property type="entry name" value="SUBTILISIN"/>
</dbReference>
<evidence type="ECO:0000313" key="14">
    <source>
        <dbReference type="Proteomes" id="UP001417504"/>
    </source>
</evidence>
<evidence type="ECO:0000259" key="12">
    <source>
        <dbReference type="Pfam" id="PF17766"/>
    </source>
</evidence>
<protein>
    <recommendedName>
        <fullName evidence="15">Subtilisin-like protease SBT5.6</fullName>
    </recommendedName>
</protein>
<dbReference type="Gene3D" id="3.50.30.30">
    <property type="match status" value="1"/>
</dbReference>
<dbReference type="Gene3D" id="3.30.70.80">
    <property type="entry name" value="Peptidase S8 propeptide/proteinase inhibitor I9"/>
    <property type="match status" value="1"/>
</dbReference>
<evidence type="ECO:0000256" key="7">
    <source>
        <dbReference type="PROSITE-ProRule" id="PRU01240"/>
    </source>
</evidence>
<keyword evidence="4 7" id="KW-0378">Hydrolase</keyword>
<keyword evidence="3" id="KW-0732">Signal</keyword>
<evidence type="ECO:0000256" key="1">
    <source>
        <dbReference type="ARBA" id="ARBA00011073"/>
    </source>
</evidence>
<dbReference type="InterPro" id="IPR003137">
    <property type="entry name" value="PA_domain"/>
</dbReference>
<organism evidence="13 14">
    <name type="scientific">Stephania japonica</name>
    <dbReference type="NCBI Taxonomy" id="461633"/>
    <lineage>
        <taxon>Eukaryota</taxon>
        <taxon>Viridiplantae</taxon>
        <taxon>Streptophyta</taxon>
        <taxon>Embryophyta</taxon>
        <taxon>Tracheophyta</taxon>
        <taxon>Spermatophyta</taxon>
        <taxon>Magnoliopsida</taxon>
        <taxon>Ranunculales</taxon>
        <taxon>Menispermaceae</taxon>
        <taxon>Menispermoideae</taxon>
        <taxon>Cissampelideae</taxon>
        <taxon>Stephania</taxon>
    </lineage>
</organism>
<evidence type="ECO:0008006" key="15">
    <source>
        <dbReference type="Google" id="ProtNLM"/>
    </source>
</evidence>
<feature type="active site" description="Charge relay system" evidence="6 7">
    <location>
        <position position="350"/>
    </location>
</feature>
<dbReference type="PROSITE" id="PS00138">
    <property type="entry name" value="SUBTILASE_SER"/>
    <property type="match status" value="1"/>
</dbReference>
<dbReference type="FunFam" id="3.50.30.30:FF:000005">
    <property type="entry name" value="subtilisin-like protease SBT1.5"/>
    <property type="match status" value="1"/>
</dbReference>
<evidence type="ECO:0000256" key="5">
    <source>
        <dbReference type="ARBA" id="ARBA00022825"/>
    </source>
</evidence>
<accession>A0AAP0HKG5</accession>
<dbReference type="EMBL" id="JBBNAE010000011">
    <property type="protein sequence ID" value="KAK9086040.1"/>
    <property type="molecule type" value="Genomic_DNA"/>
</dbReference>
<feature type="active site" description="Charge relay system" evidence="6 7">
    <location>
        <position position="768"/>
    </location>
</feature>
<dbReference type="InterPro" id="IPR045051">
    <property type="entry name" value="SBT"/>
</dbReference>
<dbReference type="Proteomes" id="UP001417504">
    <property type="component" value="Unassembled WGS sequence"/>
</dbReference>
<evidence type="ECO:0000256" key="6">
    <source>
        <dbReference type="PIRSR" id="PIRSR615500-1"/>
    </source>
</evidence>
<comment type="caution">
    <text evidence="13">The sequence shown here is derived from an EMBL/GenBank/DDBJ whole genome shotgun (WGS) entry which is preliminary data.</text>
</comment>
<dbReference type="PANTHER" id="PTHR10795">
    <property type="entry name" value="PROPROTEIN CONVERTASE SUBTILISIN/KEXIN"/>
    <property type="match status" value="1"/>
</dbReference>
<evidence type="ECO:0000259" key="10">
    <source>
        <dbReference type="Pfam" id="PF02225"/>
    </source>
</evidence>
<gene>
    <name evidence="13" type="ORF">Sjap_026451</name>
</gene>
<evidence type="ECO:0000256" key="2">
    <source>
        <dbReference type="ARBA" id="ARBA00022670"/>
    </source>
</evidence>
<dbReference type="GO" id="GO:0006508">
    <property type="term" value="P:proteolysis"/>
    <property type="evidence" value="ECO:0007669"/>
    <property type="project" value="UniProtKB-KW"/>
</dbReference>
<dbReference type="Pfam" id="PF00082">
    <property type="entry name" value="Peptidase_S8"/>
    <property type="match status" value="1"/>
</dbReference>
<feature type="compositionally biased region" description="Basic and acidic residues" evidence="8">
    <location>
        <begin position="313"/>
        <end position="332"/>
    </location>
</feature>
<proteinExistence type="inferred from homology"/>
<dbReference type="Pfam" id="PF05922">
    <property type="entry name" value="Inhibitor_I9"/>
    <property type="match status" value="1"/>
</dbReference>
<evidence type="ECO:0000259" key="9">
    <source>
        <dbReference type="Pfam" id="PF00082"/>
    </source>
</evidence>
<evidence type="ECO:0000256" key="8">
    <source>
        <dbReference type="SAM" id="MobiDB-lite"/>
    </source>
</evidence>
<dbReference type="PROSITE" id="PS51892">
    <property type="entry name" value="SUBTILASE"/>
    <property type="match status" value="1"/>
</dbReference>
<dbReference type="InterPro" id="IPR034197">
    <property type="entry name" value="Peptidases_S8_3"/>
</dbReference>
<feature type="domain" description="Subtilisin-like protease fibronectin type-III" evidence="12">
    <location>
        <begin position="875"/>
        <end position="967"/>
    </location>
</feature>
<keyword evidence="14" id="KW-1185">Reference proteome</keyword>
<dbReference type="Gene3D" id="3.40.50.200">
    <property type="entry name" value="Peptidase S8/S53 domain"/>
    <property type="match status" value="1"/>
</dbReference>
<dbReference type="Pfam" id="PF02225">
    <property type="entry name" value="PA"/>
    <property type="match status" value="1"/>
</dbReference>
<dbReference type="SUPFAM" id="SSF52743">
    <property type="entry name" value="Subtilisin-like"/>
    <property type="match status" value="1"/>
</dbReference>
<dbReference type="InterPro" id="IPR037045">
    <property type="entry name" value="S8pro/Inhibitor_I9_sf"/>
</dbReference>
<dbReference type="InterPro" id="IPR041469">
    <property type="entry name" value="Subtilisin-like_FN3"/>
</dbReference>
<dbReference type="InterPro" id="IPR015500">
    <property type="entry name" value="Peptidase_S8_subtilisin-rel"/>
</dbReference>
<dbReference type="InterPro" id="IPR010259">
    <property type="entry name" value="S8pro/Inhibitor_I9"/>
</dbReference>
<dbReference type="GO" id="GO:0004252">
    <property type="term" value="F:serine-type endopeptidase activity"/>
    <property type="evidence" value="ECO:0007669"/>
    <property type="project" value="UniProtKB-UniRule"/>
</dbReference>
<reference evidence="13 14" key="1">
    <citation type="submission" date="2024-01" db="EMBL/GenBank/DDBJ databases">
        <title>Genome assemblies of Stephania.</title>
        <authorList>
            <person name="Yang L."/>
        </authorList>
    </citation>
    <scope>NUCLEOTIDE SEQUENCE [LARGE SCALE GENOMIC DNA]</scope>
    <source>
        <strain evidence="13">QJT</strain>
        <tissue evidence="13">Leaf</tissue>
    </source>
</reference>
<dbReference type="CDD" id="cd04852">
    <property type="entry name" value="Peptidases_S8_3"/>
    <property type="match status" value="1"/>
</dbReference>
<evidence type="ECO:0000256" key="3">
    <source>
        <dbReference type="ARBA" id="ARBA00022729"/>
    </source>
</evidence>